<evidence type="ECO:0008006" key="3">
    <source>
        <dbReference type="Google" id="ProtNLM"/>
    </source>
</evidence>
<dbReference type="Pfam" id="PF08899">
    <property type="entry name" value="DUF1844"/>
    <property type="match status" value="1"/>
</dbReference>
<proteinExistence type="predicted"/>
<gene>
    <name evidence="2" type="ORF">METZ01_LOCUS472900</name>
</gene>
<dbReference type="EMBL" id="UINC01200932">
    <property type="protein sequence ID" value="SVE20046.1"/>
    <property type="molecule type" value="Genomic_DNA"/>
</dbReference>
<protein>
    <recommendedName>
        <fullName evidence="3">DUF1844 domain-containing protein</fullName>
    </recommendedName>
</protein>
<feature type="region of interest" description="Disordered" evidence="1">
    <location>
        <begin position="92"/>
        <end position="140"/>
    </location>
</feature>
<reference evidence="2" key="1">
    <citation type="submission" date="2018-05" db="EMBL/GenBank/DDBJ databases">
        <authorList>
            <person name="Lanie J.A."/>
            <person name="Ng W.-L."/>
            <person name="Kazmierczak K.M."/>
            <person name="Andrzejewski T.M."/>
            <person name="Davidsen T.M."/>
            <person name="Wayne K.J."/>
            <person name="Tettelin H."/>
            <person name="Glass J.I."/>
            <person name="Rusch D."/>
            <person name="Podicherti R."/>
            <person name="Tsui H.-C.T."/>
            <person name="Winkler M.E."/>
        </authorList>
    </citation>
    <scope>NUCLEOTIDE SEQUENCE</scope>
</reference>
<dbReference type="InterPro" id="IPR014995">
    <property type="entry name" value="DUF1844"/>
</dbReference>
<feature type="compositionally biased region" description="Acidic residues" evidence="1">
    <location>
        <begin position="129"/>
        <end position="140"/>
    </location>
</feature>
<feature type="compositionally biased region" description="Acidic residues" evidence="1">
    <location>
        <begin position="102"/>
        <end position="121"/>
    </location>
</feature>
<organism evidence="2">
    <name type="scientific">marine metagenome</name>
    <dbReference type="NCBI Taxonomy" id="408172"/>
    <lineage>
        <taxon>unclassified sequences</taxon>
        <taxon>metagenomes</taxon>
        <taxon>ecological metagenomes</taxon>
    </lineage>
</organism>
<sequence length="140" mass="15424">MAEEKKNESPGFPPLDFETLITEYSTTAMAYLGGMPDPETQEPIFNLQLAKRMIDTIDLLKEKTKGNLSTPESNFLENTLYSLKMTYVRAVQSSASPGSGKEDDESETADEFETANEAETTDEAKATDDSETNTEDSSES</sequence>
<evidence type="ECO:0000256" key="1">
    <source>
        <dbReference type="SAM" id="MobiDB-lite"/>
    </source>
</evidence>
<accession>A0A383BIN0</accession>
<name>A0A383BIN0_9ZZZZ</name>
<evidence type="ECO:0000313" key="2">
    <source>
        <dbReference type="EMBL" id="SVE20046.1"/>
    </source>
</evidence>
<dbReference type="AlphaFoldDB" id="A0A383BIN0"/>